<proteinExistence type="predicted"/>
<protein>
    <submittedName>
        <fullName evidence="1">Uncharacterized protein</fullName>
    </submittedName>
</protein>
<sequence length="141" mass="15780">MGERGLGLRSRHRWDCQVKFTGVEQLKQKLARLAKKIPLETASALYMEAQVEMTEAKRRTPREFGPLRASGFVTLPTISGRNISVTLAFGGVAAGYAVYVHEIVGLNHPIGQDHFLSSTLNESVPYMAKRIARRIELNRMI</sequence>
<dbReference type="EMBL" id="LR797148">
    <property type="protein sequence ID" value="CAB4190564.1"/>
    <property type="molecule type" value="Genomic_DNA"/>
</dbReference>
<evidence type="ECO:0000313" key="1">
    <source>
        <dbReference type="EMBL" id="CAB4190564.1"/>
    </source>
</evidence>
<organism evidence="1">
    <name type="scientific">uncultured Caudovirales phage</name>
    <dbReference type="NCBI Taxonomy" id="2100421"/>
    <lineage>
        <taxon>Viruses</taxon>
        <taxon>Duplodnaviria</taxon>
        <taxon>Heunggongvirae</taxon>
        <taxon>Uroviricota</taxon>
        <taxon>Caudoviricetes</taxon>
        <taxon>Peduoviridae</taxon>
        <taxon>Maltschvirus</taxon>
        <taxon>Maltschvirus maltsch</taxon>
    </lineage>
</organism>
<name>A0A6J5RFV6_9CAUD</name>
<accession>A0A6J5RFV6</accession>
<reference evidence="1" key="1">
    <citation type="submission" date="2020-05" db="EMBL/GenBank/DDBJ databases">
        <authorList>
            <person name="Chiriac C."/>
            <person name="Salcher M."/>
            <person name="Ghai R."/>
            <person name="Kavagutti S V."/>
        </authorList>
    </citation>
    <scope>NUCLEOTIDE SEQUENCE</scope>
</reference>
<gene>
    <name evidence="1" type="ORF">UFOVP1196_71</name>
</gene>